<organism evidence="1 2">
    <name type="scientific">Inhella proteolytica</name>
    <dbReference type="NCBI Taxonomy" id="2795029"/>
    <lineage>
        <taxon>Bacteria</taxon>
        <taxon>Pseudomonadati</taxon>
        <taxon>Pseudomonadota</taxon>
        <taxon>Betaproteobacteria</taxon>
        <taxon>Burkholderiales</taxon>
        <taxon>Sphaerotilaceae</taxon>
        <taxon>Inhella</taxon>
    </lineage>
</organism>
<evidence type="ECO:0000313" key="2">
    <source>
        <dbReference type="Proteomes" id="UP000613266"/>
    </source>
</evidence>
<keyword evidence="2" id="KW-1185">Reference proteome</keyword>
<proteinExistence type="predicted"/>
<dbReference type="EMBL" id="JAEDAK010000001">
    <property type="protein sequence ID" value="MBH9575572.1"/>
    <property type="molecule type" value="Genomic_DNA"/>
</dbReference>
<dbReference type="AlphaFoldDB" id="A0A931J3D6"/>
<dbReference type="Proteomes" id="UP000613266">
    <property type="component" value="Unassembled WGS sequence"/>
</dbReference>
<evidence type="ECO:0000313" key="1">
    <source>
        <dbReference type="EMBL" id="MBH9575572.1"/>
    </source>
</evidence>
<name>A0A931J3D6_9BURK</name>
<sequence>MKWMLSCRETSMRLVRQEAEALPWWSRVQVRLHLLACQGCQRFAGQMRLMSRASSAWRRYSERDEGP</sequence>
<comment type="caution">
    <text evidence="1">The sequence shown here is derived from an EMBL/GenBank/DDBJ whole genome shotgun (WGS) entry which is preliminary data.</text>
</comment>
<accession>A0A931J3D6</accession>
<protein>
    <recommendedName>
        <fullName evidence="3">Zf-HC2 domain-containing protein</fullName>
    </recommendedName>
</protein>
<reference evidence="1" key="1">
    <citation type="submission" date="2020-12" db="EMBL/GenBank/DDBJ databases">
        <title>The genome sequence of Inhella sp. 1Y17.</title>
        <authorList>
            <person name="Liu Y."/>
        </authorList>
    </citation>
    <scope>NUCLEOTIDE SEQUENCE</scope>
    <source>
        <strain evidence="1">1Y17</strain>
    </source>
</reference>
<dbReference type="RefSeq" id="WP_198109183.1">
    <property type="nucleotide sequence ID" value="NZ_JAEDAK010000001.1"/>
</dbReference>
<evidence type="ECO:0008006" key="3">
    <source>
        <dbReference type="Google" id="ProtNLM"/>
    </source>
</evidence>
<gene>
    <name evidence="1" type="ORF">I7X39_01515</name>
</gene>